<dbReference type="Pfam" id="PF00571">
    <property type="entry name" value="CBS"/>
    <property type="match status" value="2"/>
</dbReference>
<keyword evidence="7 9" id="KW-0472">Membrane</keyword>
<comment type="subunit">
    <text evidence="9">Homodimer.</text>
</comment>
<organism evidence="11 12">
    <name type="scientific">Paenibacillus sambharensis</name>
    <dbReference type="NCBI Taxonomy" id="1803190"/>
    <lineage>
        <taxon>Bacteria</taxon>
        <taxon>Bacillati</taxon>
        <taxon>Bacillota</taxon>
        <taxon>Bacilli</taxon>
        <taxon>Bacillales</taxon>
        <taxon>Paenibacillaceae</taxon>
        <taxon>Paenibacillus</taxon>
    </lineage>
</organism>
<feature type="domain" description="CBS" evidence="10">
    <location>
        <begin position="204"/>
        <end position="262"/>
    </location>
</feature>
<accession>A0A2W1LEG4</accession>
<protein>
    <recommendedName>
        <fullName evidence="9">Magnesium transporter MgtE</fullName>
    </recommendedName>
</protein>
<dbReference type="OrthoDB" id="9790355at2"/>
<dbReference type="SUPFAM" id="SSF54631">
    <property type="entry name" value="CBS-domain pair"/>
    <property type="match status" value="1"/>
</dbReference>
<evidence type="ECO:0000256" key="9">
    <source>
        <dbReference type="RuleBase" id="RU362011"/>
    </source>
</evidence>
<dbReference type="PROSITE" id="PS51371">
    <property type="entry name" value="CBS"/>
    <property type="match status" value="2"/>
</dbReference>
<evidence type="ECO:0000256" key="2">
    <source>
        <dbReference type="ARBA" id="ARBA00009749"/>
    </source>
</evidence>
<keyword evidence="4 9" id="KW-0812">Transmembrane</keyword>
<dbReference type="InterPro" id="IPR036739">
    <property type="entry name" value="SLC41_membr_dom_sf"/>
</dbReference>
<dbReference type="EMBL" id="QKRB01000031">
    <property type="protein sequence ID" value="PZD97059.1"/>
    <property type="molecule type" value="Genomic_DNA"/>
</dbReference>
<feature type="transmembrane region" description="Helical" evidence="9">
    <location>
        <begin position="387"/>
        <end position="413"/>
    </location>
</feature>
<comment type="function">
    <text evidence="9">Acts as a magnesium transporter.</text>
</comment>
<dbReference type="SMART" id="SM00924">
    <property type="entry name" value="MgtE_N"/>
    <property type="match status" value="1"/>
</dbReference>
<keyword evidence="12" id="KW-1185">Reference proteome</keyword>
<keyword evidence="9" id="KW-0479">Metal-binding</keyword>
<dbReference type="PANTHER" id="PTHR43773">
    <property type="entry name" value="MAGNESIUM TRANSPORTER MGTE"/>
    <property type="match status" value="1"/>
</dbReference>
<dbReference type="SUPFAM" id="SSF161093">
    <property type="entry name" value="MgtE membrane domain-like"/>
    <property type="match status" value="1"/>
</dbReference>
<reference evidence="11 12" key="1">
    <citation type="submission" date="2018-06" db="EMBL/GenBank/DDBJ databases">
        <title>Paenibacillus imtechensis sp. nov.</title>
        <authorList>
            <person name="Pinnaka A.K."/>
            <person name="Singh H."/>
            <person name="Kaur M."/>
        </authorList>
    </citation>
    <scope>NUCLEOTIDE SEQUENCE [LARGE SCALE GENOMIC DNA]</scope>
    <source>
        <strain evidence="11 12">SMB1</strain>
    </source>
</reference>
<evidence type="ECO:0000256" key="8">
    <source>
        <dbReference type="PROSITE-ProRule" id="PRU00703"/>
    </source>
</evidence>
<feature type="transmembrane region" description="Helical" evidence="9">
    <location>
        <begin position="360"/>
        <end position="381"/>
    </location>
</feature>
<dbReference type="CDD" id="cd04606">
    <property type="entry name" value="CBS_pair_Mg_transporter"/>
    <property type="match status" value="1"/>
</dbReference>
<comment type="similarity">
    <text evidence="2 9">Belongs to the SLC41A transporter family.</text>
</comment>
<dbReference type="InterPro" id="IPR046342">
    <property type="entry name" value="CBS_dom_sf"/>
</dbReference>
<feature type="transmembrane region" description="Helical" evidence="9">
    <location>
        <begin position="312"/>
        <end position="339"/>
    </location>
</feature>
<dbReference type="InterPro" id="IPR006669">
    <property type="entry name" value="MgtE_transporter"/>
</dbReference>
<dbReference type="GO" id="GO:0015095">
    <property type="term" value="F:magnesium ion transmembrane transporter activity"/>
    <property type="evidence" value="ECO:0007669"/>
    <property type="project" value="UniProtKB-UniRule"/>
</dbReference>
<feature type="transmembrane region" description="Helical" evidence="9">
    <location>
        <begin position="434"/>
        <end position="451"/>
    </location>
</feature>
<dbReference type="NCBIfam" id="TIGR00400">
    <property type="entry name" value="mgtE"/>
    <property type="match status" value="1"/>
</dbReference>
<dbReference type="Proteomes" id="UP000249522">
    <property type="component" value="Unassembled WGS sequence"/>
</dbReference>
<dbReference type="RefSeq" id="WP_111145386.1">
    <property type="nucleotide sequence ID" value="NZ_QKRB01000031.1"/>
</dbReference>
<evidence type="ECO:0000256" key="5">
    <source>
        <dbReference type="ARBA" id="ARBA00022842"/>
    </source>
</evidence>
<dbReference type="Gene3D" id="1.25.60.10">
    <property type="entry name" value="MgtE N-terminal domain-like"/>
    <property type="match status" value="1"/>
</dbReference>
<dbReference type="InterPro" id="IPR006667">
    <property type="entry name" value="SLC41_membr_dom"/>
</dbReference>
<dbReference type="SMART" id="SM00116">
    <property type="entry name" value="CBS"/>
    <property type="match status" value="2"/>
</dbReference>
<sequence length="452" mass="50401">MQDQQTNESFIVQYKNHLKAGDLTGCLAVLQELQPFDIAVLFVSLEPKQQPQLLRMLDTRLLADMMQELTPTAQYDAFRLLGRNRTTEVMDRMDNDDLALFLDSLTEEDRNRFLADMDAEESENVQRLMNYPPETAGRIMTNRYVWIPLYYSVKEAVGKIREFAEISETLSYLYVIDEAKKLIGVVSYRDLILADATDQIADIMYTRVISVTVDTDQEEVATIMRRYDFLALPVVDESQVLSGIVTVDDIMDVIVHEANEDIHKLSGGAKGIDFDTKPGTAAIRRLPWLVLLLFIGLVSGTIISRFEDTLNQIVALAFFMPMIAGMTGNTGTQSLAVVVRGLISREMDRQEIFRLVKREFTVGLLIGLTCGVLVTIIAYVWQGSLTLGLVVGVSLLLTLILGTLAGTVIPLLLNKLKIDPAIASGPLITTLNDVLSLLIYFGIATAFLSYLL</sequence>
<comment type="subcellular location">
    <subcellularLocation>
        <location evidence="9">Cell membrane</location>
        <topology evidence="9">Multi-pass membrane protein</topology>
    </subcellularLocation>
    <subcellularLocation>
        <location evidence="1">Membrane</location>
        <topology evidence="1">Multi-pass membrane protein</topology>
    </subcellularLocation>
</comment>
<dbReference type="GO" id="GO:0005886">
    <property type="term" value="C:plasma membrane"/>
    <property type="evidence" value="ECO:0007669"/>
    <property type="project" value="UniProtKB-SubCell"/>
</dbReference>
<dbReference type="GO" id="GO:0046872">
    <property type="term" value="F:metal ion binding"/>
    <property type="evidence" value="ECO:0007669"/>
    <property type="project" value="UniProtKB-KW"/>
</dbReference>
<dbReference type="AlphaFoldDB" id="A0A2W1LEG4"/>
<keyword evidence="5 9" id="KW-0460">Magnesium</keyword>
<dbReference type="InterPro" id="IPR038076">
    <property type="entry name" value="MgtE_N_sf"/>
</dbReference>
<dbReference type="Pfam" id="PF01769">
    <property type="entry name" value="MgtE"/>
    <property type="match status" value="1"/>
</dbReference>
<evidence type="ECO:0000256" key="6">
    <source>
        <dbReference type="ARBA" id="ARBA00022989"/>
    </source>
</evidence>
<proteinExistence type="inferred from homology"/>
<dbReference type="SUPFAM" id="SSF158791">
    <property type="entry name" value="MgtE N-terminal domain-like"/>
    <property type="match status" value="1"/>
</dbReference>
<keyword evidence="8" id="KW-0129">CBS domain</keyword>
<dbReference type="InterPro" id="IPR006668">
    <property type="entry name" value="Mg_transptr_MgtE_intracell_dom"/>
</dbReference>
<keyword evidence="9" id="KW-1003">Cell membrane</keyword>
<evidence type="ECO:0000256" key="3">
    <source>
        <dbReference type="ARBA" id="ARBA00022448"/>
    </source>
</evidence>
<feature type="transmembrane region" description="Helical" evidence="9">
    <location>
        <begin position="286"/>
        <end position="306"/>
    </location>
</feature>
<feature type="domain" description="CBS" evidence="10">
    <location>
        <begin position="140"/>
        <end position="203"/>
    </location>
</feature>
<dbReference type="Gene3D" id="1.10.357.20">
    <property type="entry name" value="SLC41 divalent cation transporters, integral membrane domain"/>
    <property type="match status" value="1"/>
</dbReference>
<evidence type="ECO:0000256" key="7">
    <source>
        <dbReference type="ARBA" id="ARBA00023136"/>
    </source>
</evidence>
<evidence type="ECO:0000313" key="12">
    <source>
        <dbReference type="Proteomes" id="UP000249522"/>
    </source>
</evidence>
<keyword evidence="3 9" id="KW-0813">Transport</keyword>
<evidence type="ECO:0000313" key="11">
    <source>
        <dbReference type="EMBL" id="PZD97059.1"/>
    </source>
</evidence>
<dbReference type="Pfam" id="PF03448">
    <property type="entry name" value="MgtE_N"/>
    <property type="match status" value="1"/>
</dbReference>
<gene>
    <name evidence="11" type="primary">mgtE</name>
    <name evidence="11" type="ORF">DNH61_03965</name>
</gene>
<evidence type="ECO:0000259" key="10">
    <source>
        <dbReference type="PROSITE" id="PS51371"/>
    </source>
</evidence>
<evidence type="ECO:0000256" key="4">
    <source>
        <dbReference type="ARBA" id="ARBA00022692"/>
    </source>
</evidence>
<dbReference type="InterPro" id="IPR000644">
    <property type="entry name" value="CBS_dom"/>
</dbReference>
<comment type="caution">
    <text evidence="11">The sequence shown here is derived from an EMBL/GenBank/DDBJ whole genome shotgun (WGS) entry which is preliminary data.</text>
</comment>
<dbReference type="Gene3D" id="3.10.580.10">
    <property type="entry name" value="CBS-domain"/>
    <property type="match status" value="1"/>
</dbReference>
<dbReference type="PANTHER" id="PTHR43773:SF1">
    <property type="entry name" value="MAGNESIUM TRANSPORTER MGTE"/>
    <property type="match status" value="1"/>
</dbReference>
<keyword evidence="6 9" id="KW-1133">Transmembrane helix</keyword>
<name>A0A2W1LEG4_9BACL</name>
<evidence type="ECO:0000256" key="1">
    <source>
        <dbReference type="ARBA" id="ARBA00004141"/>
    </source>
</evidence>